<accession>A0A5N5SK39</accession>
<gene>
    <name evidence="5" type="primary">Shf_0</name>
    <name evidence="5" type="ORF">Anas_10485</name>
</gene>
<reference evidence="5 6" key="1">
    <citation type="journal article" date="2019" name="PLoS Biol.">
        <title>Sex chromosomes control vertical transmission of feminizing Wolbachia symbionts in an isopod.</title>
        <authorList>
            <person name="Becking T."/>
            <person name="Chebbi M.A."/>
            <person name="Giraud I."/>
            <person name="Moumen B."/>
            <person name="Laverre T."/>
            <person name="Caubet Y."/>
            <person name="Peccoud J."/>
            <person name="Gilbert C."/>
            <person name="Cordaux R."/>
        </authorList>
    </citation>
    <scope>NUCLEOTIDE SEQUENCE [LARGE SCALE GENOMIC DNA]</scope>
    <source>
        <strain evidence="5">ANa2</strain>
        <tissue evidence="5">Whole body excluding digestive tract and cuticle</tissue>
    </source>
</reference>
<evidence type="ECO:0000259" key="4">
    <source>
        <dbReference type="PROSITE" id="PS50001"/>
    </source>
</evidence>
<organism evidence="5 6">
    <name type="scientific">Armadillidium nasatum</name>
    <dbReference type="NCBI Taxonomy" id="96803"/>
    <lineage>
        <taxon>Eukaryota</taxon>
        <taxon>Metazoa</taxon>
        <taxon>Ecdysozoa</taxon>
        <taxon>Arthropoda</taxon>
        <taxon>Crustacea</taxon>
        <taxon>Multicrustacea</taxon>
        <taxon>Malacostraca</taxon>
        <taxon>Eumalacostraca</taxon>
        <taxon>Peracarida</taxon>
        <taxon>Isopoda</taxon>
        <taxon>Oniscidea</taxon>
        <taxon>Crinocheta</taxon>
        <taxon>Armadillidiidae</taxon>
        <taxon>Armadillidium</taxon>
    </lineage>
</organism>
<dbReference type="Proteomes" id="UP000326759">
    <property type="component" value="Unassembled WGS sequence"/>
</dbReference>
<feature type="domain" description="SH2" evidence="4">
    <location>
        <begin position="696"/>
        <end position="792"/>
    </location>
</feature>
<dbReference type="InterPro" id="IPR000980">
    <property type="entry name" value="SH2"/>
</dbReference>
<comment type="caution">
    <text evidence="5">The sequence shown here is derived from an EMBL/GenBank/DDBJ whole genome shotgun (WGS) entry which is preliminary data.</text>
</comment>
<keyword evidence="6" id="KW-1185">Reference proteome</keyword>
<dbReference type="Gene3D" id="3.30.505.10">
    <property type="entry name" value="SH2 domain"/>
    <property type="match status" value="1"/>
</dbReference>
<dbReference type="InterPro" id="IPR051846">
    <property type="entry name" value="SH2_domain_adapters"/>
</dbReference>
<dbReference type="SUPFAM" id="SSF55550">
    <property type="entry name" value="SH2 domain"/>
    <property type="match status" value="1"/>
</dbReference>
<dbReference type="PANTHER" id="PTHR15127">
    <property type="entry name" value="HEAVYWEIGHT, ISOFORM A"/>
    <property type="match status" value="1"/>
</dbReference>
<feature type="compositionally biased region" description="Low complexity" evidence="3">
    <location>
        <begin position="417"/>
        <end position="439"/>
    </location>
</feature>
<evidence type="ECO:0000256" key="2">
    <source>
        <dbReference type="PROSITE-ProRule" id="PRU00191"/>
    </source>
</evidence>
<protein>
    <submittedName>
        <fullName evidence="5">SH2 domain-containing adapter protein F</fullName>
    </submittedName>
</protein>
<proteinExistence type="predicted"/>
<feature type="region of interest" description="Disordered" evidence="3">
    <location>
        <begin position="297"/>
        <end position="363"/>
    </location>
</feature>
<keyword evidence="1 2" id="KW-0727">SH2 domain</keyword>
<dbReference type="InterPro" id="IPR036860">
    <property type="entry name" value="SH2_dom_sf"/>
</dbReference>
<dbReference type="GO" id="GO:0001784">
    <property type="term" value="F:phosphotyrosine residue binding"/>
    <property type="evidence" value="ECO:0007669"/>
    <property type="project" value="TreeGrafter"/>
</dbReference>
<feature type="compositionally biased region" description="Low complexity" evidence="3">
    <location>
        <begin position="576"/>
        <end position="595"/>
    </location>
</feature>
<sequence>MKTFQRHILIVLKRQTLTSPIKAESHYVMAVKGRCHIYETAFDSKVDKKSEESGDLIDRIANHPILQLLHIRRHNKQISGKGNPSNTRRSFSANENTKQSDIAESINPVPSTSTDPKQRVGIYTPKSGRYSRFPARSVSTNQLSEQRIRPIGLSKSDDEILNRASDSPEEDDCLEDYREGSHAQDLANDLHSLHVTTQISFAKVSHLPQLKDPPLIDANCNLDKKVPSEVHCSSAHFRSGDKYCIPSHNSSRPFTSSLSKFGSKVQPQKYHNERRVNLMQGELSKSQLLPLKRGLQPLRLQSPPGTAPLPIKFSKKTPVTEKSPSSWFSPIRQKDMNLPIKKSSLSQHEMNRGSSNSSRSSLNDSMVVLLDTGSQRDLKDCLLPPSVNVKYSSVDSIVTGSALSSMESLRSSKSDGSKSIASNESAISSYRSSSAGSDSSLVTRPFLNLNAPHRSLIQSAKFQILSPISDKSQEPSLETGGCISQKNSPQDLFELTCLAGHHQKTPSQTPRNIQDDFRNVHHILPHPPAQGQPGSDSGISIEYKNHTKNQKRSQHLDIPFSDLPFDMPKLRRRMAAAKASLSSSNSSISSSAPSSEPNVRFSLPPSTVLSINQAGSSLNPAISKLQVSCGVSRTSSSNSSDWDTRSSAESSEGQSTPKMLQKVHGRRSLALELGCSAMSAKGQDIDVNIPLTKQNWYHGVLNRQEAEAILRSHAEGSYIVRSIRSSKDVYSLALKSARGFMHFRMHFDHSSGGYTIGRSDQLFPSVPHIVSHFSVYRIPIKGAEHMVLLYPIPSEIL</sequence>
<feature type="region of interest" description="Disordered" evidence="3">
    <location>
        <begin position="405"/>
        <end position="439"/>
    </location>
</feature>
<name>A0A5N5SK39_9CRUS</name>
<dbReference type="EMBL" id="SEYY01024636">
    <property type="protein sequence ID" value="KAB7493979.1"/>
    <property type="molecule type" value="Genomic_DNA"/>
</dbReference>
<dbReference type="OrthoDB" id="5914531at2759"/>
<feature type="compositionally biased region" description="Low complexity" evidence="3">
    <location>
        <begin position="633"/>
        <end position="647"/>
    </location>
</feature>
<evidence type="ECO:0000313" key="5">
    <source>
        <dbReference type="EMBL" id="KAB7493979.1"/>
    </source>
</evidence>
<feature type="compositionally biased region" description="Polar residues" evidence="3">
    <location>
        <begin position="648"/>
        <end position="658"/>
    </location>
</feature>
<feature type="region of interest" description="Disordered" evidence="3">
    <location>
        <begin position="633"/>
        <end position="660"/>
    </location>
</feature>
<evidence type="ECO:0000256" key="1">
    <source>
        <dbReference type="ARBA" id="ARBA00022999"/>
    </source>
</evidence>
<dbReference type="AlphaFoldDB" id="A0A5N5SK39"/>
<feature type="compositionally biased region" description="Low complexity" evidence="3">
    <location>
        <begin position="352"/>
        <end position="363"/>
    </location>
</feature>
<feature type="region of interest" description="Disordered" evidence="3">
    <location>
        <begin position="576"/>
        <end position="600"/>
    </location>
</feature>
<dbReference type="PANTHER" id="PTHR15127:SF32">
    <property type="entry name" value="HEAVYWEIGHT, ISOFORM A"/>
    <property type="match status" value="1"/>
</dbReference>
<feature type="region of interest" description="Disordered" evidence="3">
    <location>
        <begin position="74"/>
        <end position="143"/>
    </location>
</feature>
<dbReference type="SMART" id="SM00252">
    <property type="entry name" value="SH2"/>
    <property type="match status" value="1"/>
</dbReference>
<evidence type="ECO:0000256" key="3">
    <source>
        <dbReference type="SAM" id="MobiDB-lite"/>
    </source>
</evidence>
<dbReference type="PROSITE" id="PS50001">
    <property type="entry name" value="SH2"/>
    <property type="match status" value="1"/>
</dbReference>
<feature type="compositionally biased region" description="Polar residues" evidence="3">
    <location>
        <begin position="77"/>
        <end position="115"/>
    </location>
</feature>
<dbReference type="Pfam" id="PF00017">
    <property type="entry name" value="SH2"/>
    <property type="match status" value="1"/>
</dbReference>
<evidence type="ECO:0000313" key="6">
    <source>
        <dbReference type="Proteomes" id="UP000326759"/>
    </source>
</evidence>